<dbReference type="CDD" id="cd01086">
    <property type="entry name" value="MetAP1"/>
    <property type="match status" value="1"/>
</dbReference>
<dbReference type="InterPro" id="IPR036005">
    <property type="entry name" value="Creatinase/aminopeptidase-like"/>
</dbReference>
<evidence type="ECO:0000259" key="8">
    <source>
        <dbReference type="Pfam" id="PF00557"/>
    </source>
</evidence>
<dbReference type="SUPFAM" id="SSF55920">
    <property type="entry name" value="Creatinase/aminopeptidase"/>
    <property type="match status" value="1"/>
</dbReference>
<reference evidence="9 10" key="1">
    <citation type="submission" date="2020-10" db="EMBL/GenBank/DDBJ databases">
        <title>Connecting structure to function with the recovery of over 1000 high-quality activated sludge metagenome-assembled genomes encoding full-length rRNA genes using long-read sequencing.</title>
        <authorList>
            <person name="Singleton C.M."/>
            <person name="Petriglieri F."/>
            <person name="Kristensen J.M."/>
            <person name="Kirkegaard R.H."/>
            <person name="Michaelsen T.Y."/>
            <person name="Andersen M.H."/>
            <person name="Karst S.M."/>
            <person name="Dueholm M.S."/>
            <person name="Nielsen P.H."/>
            <person name="Albertsen M."/>
        </authorList>
    </citation>
    <scope>NUCLEOTIDE SEQUENCE [LARGE SCALE GENOMIC DNA]</scope>
    <source>
        <strain evidence="9">Ribe_18-Q3-R11-54_MAXAC.273</strain>
    </source>
</reference>
<organism evidence="9 10">
    <name type="scientific">Candidatus Opimibacter skivensis</name>
    <dbReference type="NCBI Taxonomy" id="2982028"/>
    <lineage>
        <taxon>Bacteria</taxon>
        <taxon>Pseudomonadati</taxon>
        <taxon>Bacteroidota</taxon>
        <taxon>Saprospiria</taxon>
        <taxon>Saprospirales</taxon>
        <taxon>Saprospiraceae</taxon>
        <taxon>Candidatus Opimibacter</taxon>
    </lineage>
</organism>
<comment type="function">
    <text evidence="1 6">Removes the N-terminal methionine from nascent proteins. The N-terminal methionine is often cleaved when the second residue in the primary sequence is small and uncharged (Met-Ala-, Cys, Gly, Pro, Ser, Thr, or Val). Requires deformylation of the N(alpha)-formylated initiator methionine before it can be hydrolyzed.</text>
</comment>
<dbReference type="PROSITE" id="PS00680">
    <property type="entry name" value="MAP_1"/>
    <property type="match status" value="1"/>
</dbReference>
<evidence type="ECO:0000256" key="7">
    <source>
        <dbReference type="RuleBase" id="RU003653"/>
    </source>
</evidence>
<feature type="binding site" evidence="6">
    <location>
        <position position="86"/>
    </location>
    <ligand>
        <name>substrate</name>
    </ligand>
</feature>
<dbReference type="PANTHER" id="PTHR43330:SF27">
    <property type="entry name" value="METHIONINE AMINOPEPTIDASE"/>
    <property type="match status" value="1"/>
</dbReference>
<sequence length="278" mass="30410">MTSGSRYQYKSEEEIEIIRHNCLLVTSTIAEVAKYLKPGVTGIELDNLAETYIRDHNAEPAFKGYPGTVFDFPGTLCISLNEVIVHGIPGNTPIREGDVVSIDCGVKKNGYFGDAAFTFAVGGVSPEILKLLVTTRECLDLAIGQAVAGNRLGDIGYAVQYHAETESGYGVIREMVGHGIGKKLHEPPEVPNYGKRGRGSILHEGLVIAIEPMINLGTREVMLKKDGWTLIARDLKASAHYEHTIVVRKEKAEVLSDHVVIDKAVKNNDSLAEVWIKK</sequence>
<comment type="similarity">
    <text evidence="6">Belongs to the peptidase M24A family. Methionine aminopeptidase type 1 subfamily.</text>
</comment>
<feature type="binding site" evidence="6">
    <location>
        <position position="114"/>
    </location>
    <ligand>
        <name>a divalent metal cation</name>
        <dbReference type="ChEBI" id="CHEBI:60240"/>
        <label>2</label>
        <note>catalytic</note>
    </ligand>
</feature>
<dbReference type="PRINTS" id="PR00599">
    <property type="entry name" value="MAPEPTIDASE"/>
</dbReference>
<feature type="binding site" evidence="6">
    <location>
        <position position="103"/>
    </location>
    <ligand>
        <name>a divalent metal cation</name>
        <dbReference type="ChEBI" id="CHEBI:60240"/>
        <label>1</label>
    </ligand>
</feature>
<protein>
    <recommendedName>
        <fullName evidence="6 7">Methionine aminopeptidase</fullName>
        <shortName evidence="6">MAP</shortName>
        <shortName evidence="6">MetAP</shortName>
        <ecNumber evidence="6 7">3.4.11.18</ecNumber>
    </recommendedName>
    <alternativeName>
        <fullName evidence="6">Peptidase M</fullName>
    </alternativeName>
</protein>
<dbReference type="AlphaFoldDB" id="A0A9D7SWE8"/>
<dbReference type="PANTHER" id="PTHR43330">
    <property type="entry name" value="METHIONINE AMINOPEPTIDASE"/>
    <property type="match status" value="1"/>
</dbReference>
<evidence type="ECO:0000256" key="4">
    <source>
        <dbReference type="ARBA" id="ARBA00022723"/>
    </source>
</evidence>
<dbReference type="EMBL" id="JADKGY010000029">
    <property type="protein sequence ID" value="MBK9984347.1"/>
    <property type="molecule type" value="Genomic_DNA"/>
</dbReference>
<evidence type="ECO:0000313" key="10">
    <source>
        <dbReference type="Proteomes" id="UP000808337"/>
    </source>
</evidence>
<keyword evidence="5 6" id="KW-0378">Hydrolase</keyword>
<dbReference type="HAMAP" id="MF_01974">
    <property type="entry name" value="MetAP_1"/>
    <property type="match status" value="1"/>
</dbReference>
<feature type="binding site" evidence="6">
    <location>
        <position position="242"/>
    </location>
    <ligand>
        <name>a divalent metal cation</name>
        <dbReference type="ChEBI" id="CHEBI:60240"/>
        <label>1</label>
    </ligand>
</feature>
<dbReference type="NCBIfam" id="TIGR00500">
    <property type="entry name" value="met_pdase_I"/>
    <property type="match status" value="1"/>
</dbReference>
<dbReference type="GO" id="GO:0004239">
    <property type="term" value="F:initiator methionyl aminopeptidase activity"/>
    <property type="evidence" value="ECO:0007669"/>
    <property type="project" value="UniProtKB-UniRule"/>
</dbReference>
<keyword evidence="2 6" id="KW-0031">Aminopeptidase</keyword>
<accession>A0A9D7SWE8</accession>
<dbReference type="GO" id="GO:0046872">
    <property type="term" value="F:metal ion binding"/>
    <property type="evidence" value="ECO:0007669"/>
    <property type="project" value="UniProtKB-UniRule"/>
</dbReference>
<proteinExistence type="inferred from homology"/>
<evidence type="ECO:0000256" key="6">
    <source>
        <dbReference type="HAMAP-Rule" id="MF_01974"/>
    </source>
</evidence>
<evidence type="ECO:0000256" key="2">
    <source>
        <dbReference type="ARBA" id="ARBA00022438"/>
    </source>
</evidence>
<evidence type="ECO:0000256" key="1">
    <source>
        <dbReference type="ARBA" id="ARBA00002521"/>
    </source>
</evidence>
<dbReference type="GO" id="GO:0006508">
    <property type="term" value="P:proteolysis"/>
    <property type="evidence" value="ECO:0007669"/>
    <property type="project" value="UniProtKB-KW"/>
</dbReference>
<feature type="domain" description="Peptidase M24" evidence="8">
    <location>
        <begin position="17"/>
        <end position="248"/>
    </location>
</feature>
<keyword evidence="3 6" id="KW-0645">Protease</keyword>
<dbReference type="InterPro" id="IPR001714">
    <property type="entry name" value="Pept_M24_MAP"/>
</dbReference>
<feature type="binding site" evidence="6">
    <location>
        <position position="242"/>
    </location>
    <ligand>
        <name>a divalent metal cation</name>
        <dbReference type="ChEBI" id="CHEBI:60240"/>
        <label>2</label>
        <note>catalytic</note>
    </ligand>
</feature>
<evidence type="ECO:0000256" key="5">
    <source>
        <dbReference type="ARBA" id="ARBA00022801"/>
    </source>
</evidence>
<dbReference type="Pfam" id="PF00557">
    <property type="entry name" value="Peptidase_M24"/>
    <property type="match status" value="1"/>
</dbReference>
<dbReference type="EC" id="3.4.11.18" evidence="6 7"/>
<feature type="binding site" evidence="6">
    <location>
        <position position="114"/>
    </location>
    <ligand>
        <name>a divalent metal cation</name>
        <dbReference type="ChEBI" id="CHEBI:60240"/>
        <label>1</label>
    </ligand>
</feature>
<comment type="cofactor">
    <cofactor evidence="6">
        <name>Co(2+)</name>
        <dbReference type="ChEBI" id="CHEBI:48828"/>
    </cofactor>
    <cofactor evidence="6">
        <name>Zn(2+)</name>
        <dbReference type="ChEBI" id="CHEBI:29105"/>
    </cofactor>
    <cofactor evidence="6">
        <name>Mn(2+)</name>
        <dbReference type="ChEBI" id="CHEBI:29035"/>
    </cofactor>
    <cofactor evidence="6">
        <name>Fe(2+)</name>
        <dbReference type="ChEBI" id="CHEBI:29033"/>
    </cofactor>
    <text evidence="6">Binds 2 divalent metal cations per subunit. Has a high-affinity and a low affinity metal-binding site. The true nature of the physiological cofactor is under debate. The enzyme is active with cobalt, zinc, manganese or divalent iron ions. Most likely, methionine aminopeptidases function as mononuclear Fe(2+)-metalloproteases under physiological conditions, and the catalytically relevant metal-binding site has been assigned to the histidine-containing high-affinity site.</text>
</comment>
<keyword evidence="4 6" id="KW-0479">Metal-binding</keyword>
<feature type="binding site" evidence="6">
    <location>
        <position position="178"/>
    </location>
    <ligand>
        <name>a divalent metal cation</name>
        <dbReference type="ChEBI" id="CHEBI:60240"/>
        <label>2</label>
        <note>catalytic</note>
    </ligand>
</feature>
<name>A0A9D7SWE8_9BACT</name>
<dbReference type="InterPro" id="IPR002467">
    <property type="entry name" value="Pept_M24A_MAP1"/>
</dbReference>
<dbReference type="Proteomes" id="UP000808337">
    <property type="component" value="Unassembled WGS sequence"/>
</dbReference>
<dbReference type="InterPro" id="IPR000994">
    <property type="entry name" value="Pept_M24"/>
</dbReference>
<gene>
    <name evidence="6 9" type="primary">map</name>
    <name evidence="9" type="ORF">IPP15_18605</name>
</gene>
<comment type="caution">
    <text evidence="9">The sequence shown here is derived from an EMBL/GenBank/DDBJ whole genome shotgun (WGS) entry which is preliminary data.</text>
</comment>
<dbReference type="GO" id="GO:0070006">
    <property type="term" value="F:metalloaminopeptidase activity"/>
    <property type="evidence" value="ECO:0007669"/>
    <property type="project" value="UniProtKB-UniRule"/>
</dbReference>
<feature type="binding site" evidence="6">
    <location>
        <position position="211"/>
    </location>
    <ligand>
        <name>a divalent metal cation</name>
        <dbReference type="ChEBI" id="CHEBI:60240"/>
        <label>2</label>
        <note>catalytic</note>
    </ligand>
</feature>
<comment type="subunit">
    <text evidence="6">Monomer.</text>
</comment>
<comment type="catalytic activity">
    <reaction evidence="6 7">
        <text>Release of N-terminal amino acids, preferentially methionine, from peptides and arylamides.</text>
        <dbReference type="EC" id="3.4.11.18"/>
    </reaction>
</comment>
<feature type="binding site" evidence="6">
    <location>
        <position position="185"/>
    </location>
    <ligand>
        <name>substrate</name>
    </ligand>
</feature>
<evidence type="ECO:0000256" key="3">
    <source>
        <dbReference type="ARBA" id="ARBA00022670"/>
    </source>
</evidence>
<evidence type="ECO:0000313" key="9">
    <source>
        <dbReference type="EMBL" id="MBK9984347.1"/>
    </source>
</evidence>
<dbReference type="GO" id="GO:0005829">
    <property type="term" value="C:cytosol"/>
    <property type="evidence" value="ECO:0007669"/>
    <property type="project" value="TreeGrafter"/>
</dbReference>
<dbReference type="Gene3D" id="3.90.230.10">
    <property type="entry name" value="Creatinase/methionine aminopeptidase superfamily"/>
    <property type="match status" value="1"/>
</dbReference>